<reference evidence="9" key="1">
    <citation type="submission" date="2021-10" db="EMBL/GenBank/DDBJ databases">
        <title>Tropical sea cucumber genome reveals ecological adaptation and Cuvierian tubules defense mechanism.</title>
        <authorList>
            <person name="Chen T."/>
        </authorList>
    </citation>
    <scope>NUCLEOTIDE SEQUENCE</scope>
    <source>
        <strain evidence="9">Nanhai2018</strain>
        <tissue evidence="9">Muscle</tissue>
    </source>
</reference>
<feature type="region of interest" description="Disordered" evidence="7">
    <location>
        <begin position="178"/>
        <end position="267"/>
    </location>
</feature>
<dbReference type="PANTHER" id="PTHR24329:SF543">
    <property type="entry name" value="FI01017P-RELATED"/>
    <property type="match status" value="1"/>
</dbReference>
<feature type="region of interest" description="Disordered" evidence="7">
    <location>
        <begin position="69"/>
        <end position="122"/>
    </location>
</feature>
<evidence type="ECO:0000256" key="7">
    <source>
        <dbReference type="SAM" id="MobiDB-lite"/>
    </source>
</evidence>
<dbReference type="GO" id="GO:0000977">
    <property type="term" value="F:RNA polymerase II transcription regulatory region sequence-specific DNA binding"/>
    <property type="evidence" value="ECO:0007669"/>
    <property type="project" value="TreeGrafter"/>
</dbReference>
<evidence type="ECO:0000313" key="10">
    <source>
        <dbReference type="Proteomes" id="UP001152320"/>
    </source>
</evidence>
<dbReference type="CDD" id="cd00086">
    <property type="entry name" value="homeodomain"/>
    <property type="match status" value="1"/>
</dbReference>
<dbReference type="Gene3D" id="1.10.10.60">
    <property type="entry name" value="Homeodomain-like"/>
    <property type="match status" value="1"/>
</dbReference>
<feature type="compositionally biased region" description="Polar residues" evidence="7">
    <location>
        <begin position="248"/>
        <end position="267"/>
    </location>
</feature>
<evidence type="ECO:0000256" key="6">
    <source>
        <dbReference type="RuleBase" id="RU000682"/>
    </source>
</evidence>
<dbReference type="GO" id="GO:0005634">
    <property type="term" value="C:nucleus"/>
    <property type="evidence" value="ECO:0007669"/>
    <property type="project" value="UniProtKB-SubCell"/>
</dbReference>
<evidence type="ECO:0000256" key="4">
    <source>
        <dbReference type="ARBA" id="ARBA00023242"/>
    </source>
</evidence>
<dbReference type="SMART" id="SM00389">
    <property type="entry name" value="HOX"/>
    <property type="match status" value="1"/>
</dbReference>
<gene>
    <name evidence="9" type="ORF">HOLleu_05433</name>
</gene>
<dbReference type="AlphaFoldDB" id="A0A9Q1CKM5"/>
<keyword evidence="10" id="KW-1185">Reference proteome</keyword>
<keyword evidence="4 5" id="KW-0539">Nucleus</keyword>
<dbReference type="Proteomes" id="UP001152320">
    <property type="component" value="Chromosome 2"/>
</dbReference>
<evidence type="ECO:0000313" key="9">
    <source>
        <dbReference type="EMBL" id="KAJ8046671.1"/>
    </source>
</evidence>
<dbReference type="SUPFAM" id="SSF46689">
    <property type="entry name" value="Homeodomain-like"/>
    <property type="match status" value="1"/>
</dbReference>
<feature type="domain" description="Homeobox" evidence="8">
    <location>
        <begin position="117"/>
        <end position="177"/>
    </location>
</feature>
<organism evidence="9 10">
    <name type="scientific">Holothuria leucospilota</name>
    <name type="common">Black long sea cucumber</name>
    <name type="synonym">Mertensiothuria leucospilota</name>
    <dbReference type="NCBI Taxonomy" id="206669"/>
    <lineage>
        <taxon>Eukaryota</taxon>
        <taxon>Metazoa</taxon>
        <taxon>Echinodermata</taxon>
        <taxon>Eleutherozoa</taxon>
        <taxon>Echinozoa</taxon>
        <taxon>Holothuroidea</taxon>
        <taxon>Aspidochirotacea</taxon>
        <taxon>Aspidochirotida</taxon>
        <taxon>Holothuriidae</taxon>
        <taxon>Holothuria</taxon>
    </lineage>
</organism>
<feature type="compositionally biased region" description="Basic and acidic residues" evidence="7">
    <location>
        <begin position="178"/>
        <end position="187"/>
    </location>
</feature>
<comment type="caution">
    <text evidence="9">The sequence shown here is derived from an EMBL/GenBank/DDBJ whole genome shotgun (WGS) entry which is preliminary data.</text>
</comment>
<dbReference type="InterPro" id="IPR017970">
    <property type="entry name" value="Homeobox_CS"/>
</dbReference>
<dbReference type="InterPro" id="IPR009057">
    <property type="entry name" value="Homeodomain-like_sf"/>
</dbReference>
<dbReference type="FunFam" id="1.10.10.60:FF:000679">
    <property type="entry name" value="Homeobox protein aristaless"/>
    <property type="match status" value="1"/>
</dbReference>
<dbReference type="PROSITE" id="PS00027">
    <property type="entry name" value="HOMEOBOX_1"/>
    <property type="match status" value="1"/>
</dbReference>
<dbReference type="PANTHER" id="PTHR24329">
    <property type="entry name" value="HOMEOBOX PROTEIN ARISTALESS"/>
    <property type="match status" value="1"/>
</dbReference>
<evidence type="ECO:0000256" key="3">
    <source>
        <dbReference type="ARBA" id="ARBA00023155"/>
    </source>
</evidence>
<feature type="DNA-binding region" description="Homeobox" evidence="5">
    <location>
        <begin position="119"/>
        <end position="178"/>
    </location>
</feature>
<dbReference type="GO" id="GO:0000981">
    <property type="term" value="F:DNA-binding transcription factor activity, RNA polymerase II-specific"/>
    <property type="evidence" value="ECO:0007669"/>
    <property type="project" value="InterPro"/>
</dbReference>
<dbReference type="Pfam" id="PF00046">
    <property type="entry name" value="Homeodomain"/>
    <property type="match status" value="1"/>
</dbReference>
<proteinExistence type="predicted"/>
<dbReference type="OrthoDB" id="6159439at2759"/>
<comment type="subcellular location">
    <subcellularLocation>
        <location evidence="1 5 6">Nucleus</location>
    </subcellularLocation>
</comment>
<dbReference type="PROSITE" id="PS50071">
    <property type="entry name" value="HOMEOBOX_2"/>
    <property type="match status" value="1"/>
</dbReference>
<evidence type="ECO:0000256" key="2">
    <source>
        <dbReference type="ARBA" id="ARBA00023125"/>
    </source>
</evidence>
<feature type="compositionally biased region" description="Polar residues" evidence="7">
    <location>
        <begin position="191"/>
        <end position="205"/>
    </location>
</feature>
<dbReference type="InterPro" id="IPR050649">
    <property type="entry name" value="Paired_Homeobox_TFs"/>
</dbReference>
<dbReference type="EMBL" id="JAIZAY010000002">
    <property type="protein sequence ID" value="KAJ8046671.1"/>
    <property type="molecule type" value="Genomic_DNA"/>
</dbReference>
<feature type="compositionally biased region" description="Polar residues" evidence="7">
    <location>
        <begin position="69"/>
        <end position="78"/>
    </location>
</feature>
<accession>A0A9Q1CKM5</accession>
<keyword evidence="3 5" id="KW-0371">Homeobox</keyword>
<name>A0A9Q1CKM5_HOLLE</name>
<feature type="compositionally biased region" description="Low complexity" evidence="7">
    <location>
        <begin position="79"/>
        <end position="91"/>
    </location>
</feature>
<evidence type="ECO:0000256" key="5">
    <source>
        <dbReference type="PROSITE-ProRule" id="PRU00108"/>
    </source>
</evidence>
<keyword evidence="2 5" id="KW-0238">DNA-binding</keyword>
<evidence type="ECO:0000259" key="8">
    <source>
        <dbReference type="PROSITE" id="PS50071"/>
    </source>
</evidence>
<evidence type="ECO:0000256" key="1">
    <source>
        <dbReference type="ARBA" id="ARBA00004123"/>
    </source>
</evidence>
<sequence length="367" mass="40688">MPANCVTVPSSYGFYRPLYFAGPRNSELSPTSSLSSTDGRSSVDANMTYYKQTLWQGNSSRLTGQLDESVSQPSLGVTPSSSLAPSSELSPYKPPHPTPQDTRDATVSEMETYPPRNRRRRLRTIYTAHQIRGLEQCFNQNKYPDIGTREALAMAIGMSEARVQVWFQNRRARLRRQEKSLKRKEMDQQEENNGQNKRVCQSDDVSGSDEASHIPFTAESTEAVETSPRDDEDQEEIDVVSISKESDSPVNMPTSRSPSSDPTITSNYSTSPLIKVPAIVPTSPPQVCTKPCCCPPVVIPPYTYFPQHMASSLALSYHRGLLANRATVPLPELSTTAPWIYNFQSRYTTAPFPFSIAGSGFTSVPLN</sequence>
<dbReference type="InterPro" id="IPR001356">
    <property type="entry name" value="HD"/>
</dbReference>
<protein>
    <submittedName>
        <fullName evidence="9">Homeobox protein aristaless</fullName>
    </submittedName>
</protein>